<dbReference type="InterPro" id="IPR002156">
    <property type="entry name" value="RNaseH_domain"/>
</dbReference>
<feature type="compositionally biased region" description="Polar residues" evidence="1">
    <location>
        <begin position="15"/>
        <end position="32"/>
    </location>
</feature>
<sequence>MTRETTIVSDGNRPSGDSSASYIATSENEGTTTVPEAIHTSLKVLDPVASVHLGPGVKVTPAEEAVVTLEDGYISVAHVLTTEDNEILDDTGRDYVKLPRDYRGFVMSFGGSAKPDQYGCHYSCSWILWSLPEWKIVIAANACLLSTTVSLAAYAGMNNGVKAALAHGAEDLVTVGDSRLPTPQSLGAGQKGSLVILLNTHKQLTAKLRSVKYLHVAKEYNAAADSLATEAFESKISRVVLAEARKSELATLNRIQEVIYEPREDEGTTKVGPRNLEHCERDLTGSDNCQLEAAGKCIQDDISGDCGDCGNIAEIPRSQASTKKTDNAGHHRGLGFTLGEECGLTWNAENQIWQGDSTVHGSDHFAMMRHAQSILDDRTPVSTSTKRCRREFKVKWVGGDEPTWESPSNLLCCGLLYDYLCAKKSERRLQMVQVADED</sequence>
<reference evidence="3 4" key="1">
    <citation type="submission" date="2013-11" db="EMBL/GenBank/DDBJ databases">
        <title>The Genome Sequence of Phytophthora parasitica CJ01A1.</title>
        <authorList>
            <consortium name="The Broad Institute Genomics Platform"/>
            <person name="Russ C."/>
            <person name="Tyler B."/>
            <person name="Panabieres F."/>
            <person name="Shan W."/>
            <person name="Tripathy S."/>
            <person name="Grunwald N."/>
            <person name="Machado M."/>
            <person name="Johnson C.S."/>
            <person name="Walker B."/>
            <person name="Young S.K."/>
            <person name="Zeng Q."/>
            <person name="Gargeya S."/>
            <person name="Fitzgerald M."/>
            <person name="Haas B."/>
            <person name="Abouelleil A."/>
            <person name="Allen A.W."/>
            <person name="Alvarado L."/>
            <person name="Arachchi H.M."/>
            <person name="Berlin A.M."/>
            <person name="Chapman S.B."/>
            <person name="Gainer-Dewar J."/>
            <person name="Goldberg J."/>
            <person name="Griggs A."/>
            <person name="Gujja S."/>
            <person name="Hansen M."/>
            <person name="Howarth C."/>
            <person name="Imamovic A."/>
            <person name="Ireland A."/>
            <person name="Larimer J."/>
            <person name="McCowan C."/>
            <person name="Murphy C."/>
            <person name="Pearson M."/>
            <person name="Poon T.W."/>
            <person name="Priest M."/>
            <person name="Roberts A."/>
            <person name="Saif S."/>
            <person name="Shea T."/>
            <person name="Sisk P."/>
            <person name="Sykes S."/>
            <person name="Wortman J."/>
            <person name="Nusbaum C."/>
            <person name="Birren B."/>
        </authorList>
    </citation>
    <scope>NUCLEOTIDE SEQUENCE [LARGE SCALE GENOMIC DNA]</scope>
    <source>
        <strain evidence="3 4">CJ01A1</strain>
    </source>
</reference>
<proteinExistence type="predicted"/>
<dbReference type="EMBL" id="ANIX01005188">
    <property type="protein sequence ID" value="ETO99709.1"/>
    <property type="molecule type" value="Genomic_DNA"/>
</dbReference>
<protein>
    <recommendedName>
        <fullName evidence="2">Chromo domain-containing protein</fullName>
    </recommendedName>
</protein>
<dbReference type="Pfam" id="PF13456">
    <property type="entry name" value="RVT_3"/>
    <property type="match status" value="1"/>
</dbReference>
<dbReference type="AlphaFoldDB" id="W2VN90"/>
<dbReference type="Gene3D" id="2.40.50.40">
    <property type="match status" value="1"/>
</dbReference>
<dbReference type="OrthoDB" id="96218at2759"/>
<evidence type="ECO:0000259" key="2">
    <source>
        <dbReference type="PROSITE" id="PS50013"/>
    </source>
</evidence>
<feature type="region of interest" description="Disordered" evidence="1">
    <location>
        <begin position="1"/>
        <end position="32"/>
    </location>
</feature>
<dbReference type="SMART" id="SM00298">
    <property type="entry name" value="CHROMO"/>
    <property type="match status" value="1"/>
</dbReference>
<dbReference type="Proteomes" id="UP000018958">
    <property type="component" value="Unassembled WGS sequence"/>
</dbReference>
<dbReference type="CDD" id="cd00024">
    <property type="entry name" value="CD_CSD"/>
    <property type="match status" value="1"/>
</dbReference>
<dbReference type="InterPro" id="IPR036397">
    <property type="entry name" value="RNaseH_sf"/>
</dbReference>
<dbReference type="Gene3D" id="3.30.420.10">
    <property type="entry name" value="Ribonuclease H-like superfamily/Ribonuclease H"/>
    <property type="match status" value="1"/>
</dbReference>
<dbReference type="PROSITE" id="PS50013">
    <property type="entry name" value="CHROMO_2"/>
    <property type="match status" value="1"/>
</dbReference>
<dbReference type="GO" id="GO:0004523">
    <property type="term" value="F:RNA-DNA hybrid ribonuclease activity"/>
    <property type="evidence" value="ECO:0007669"/>
    <property type="project" value="InterPro"/>
</dbReference>
<name>W2VN90_PHYNI</name>
<gene>
    <name evidence="3" type="ORF">F441_22872</name>
</gene>
<dbReference type="InterPro" id="IPR000953">
    <property type="entry name" value="Chromo/chromo_shadow_dom"/>
</dbReference>
<evidence type="ECO:0000256" key="1">
    <source>
        <dbReference type="SAM" id="MobiDB-lite"/>
    </source>
</evidence>
<dbReference type="InterPro" id="IPR016197">
    <property type="entry name" value="Chromo-like_dom_sf"/>
</dbReference>
<dbReference type="GO" id="GO:0003676">
    <property type="term" value="F:nucleic acid binding"/>
    <property type="evidence" value="ECO:0007669"/>
    <property type="project" value="InterPro"/>
</dbReference>
<evidence type="ECO:0000313" key="3">
    <source>
        <dbReference type="EMBL" id="ETO99709.1"/>
    </source>
</evidence>
<dbReference type="SUPFAM" id="SSF54160">
    <property type="entry name" value="Chromo domain-like"/>
    <property type="match status" value="1"/>
</dbReference>
<organism evidence="3 4">
    <name type="scientific">Phytophthora nicotianae CJ01A1</name>
    <dbReference type="NCBI Taxonomy" id="1317063"/>
    <lineage>
        <taxon>Eukaryota</taxon>
        <taxon>Sar</taxon>
        <taxon>Stramenopiles</taxon>
        <taxon>Oomycota</taxon>
        <taxon>Peronosporomycetes</taxon>
        <taxon>Peronosporales</taxon>
        <taxon>Peronosporaceae</taxon>
        <taxon>Phytophthora</taxon>
    </lineage>
</organism>
<accession>W2VN90</accession>
<feature type="domain" description="Chromo" evidence="2">
    <location>
        <begin position="369"/>
        <end position="431"/>
    </location>
</feature>
<evidence type="ECO:0000313" key="4">
    <source>
        <dbReference type="Proteomes" id="UP000018958"/>
    </source>
</evidence>
<comment type="caution">
    <text evidence="3">The sequence shown here is derived from an EMBL/GenBank/DDBJ whole genome shotgun (WGS) entry which is preliminary data.</text>
</comment>